<dbReference type="OrthoDB" id="6380180at2759"/>
<comment type="similarity">
    <text evidence="2">Belongs to the PKI family.</text>
</comment>
<organism evidence="5 6">
    <name type="scientific">Cinara cedri</name>
    <dbReference type="NCBI Taxonomy" id="506608"/>
    <lineage>
        <taxon>Eukaryota</taxon>
        <taxon>Metazoa</taxon>
        <taxon>Ecdysozoa</taxon>
        <taxon>Arthropoda</taxon>
        <taxon>Hexapoda</taxon>
        <taxon>Insecta</taxon>
        <taxon>Pterygota</taxon>
        <taxon>Neoptera</taxon>
        <taxon>Paraneoptera</taxon>
        <taxon>Hemiptera</taxon>
        <taxon>Sternorrhyncha</taxon>
        <taxon>Aphidomorpha</taxon>
        <taxon>Aphidoidea</taxon>
        <taxon>Aphididae</taxon>
        <taxon>Lachninae</taxon>
        <taxon>Cinara</taxon>
    </lineage>
</organism>
<protein>
    <submittedName>
        <fullName evidence="5">cAMP-dependent protein kinase inhibitor</fullName>
    </submittedName>
</protein>
<evidence type="ECO:0000313" key="6">
    <source>
        <dbReference type="Proteomes" id="UP000325440"/>
    </source>
</evidence>
<dbReference type="Proteomes" id="UP000325440">
    <property type="component" value="Unassembled WGS sequence"/>
</dbReference>
<evidence type="ECO:0000256" key="4">
    <source>
        <dbReference type="SAM" id="MobiDB-lite"/>
    </source>
</evidence>
<name>A0A5E4MU27_9HEMI</name>
<reference evidence="5 6" key="1">
    <citation type="submission" date="2019-08" db="EMBL/GenBank/DDBJ databases">
        <authorList>
            <person name="Alioto T."/>
            <person name="Alioto T."/>
            <person name="Gomez Garrido J."/>
        </authorList>
    </citation>
    <scope>NUCLEOTIDE SEQUENCE [LARGE SCALE GENOMIC DNA]</scope>
</reference>
<evidence type="ECO:0000256" key="2">
    <source>
        <dbReference type="ARBA" id="ARBA00006393"/>
    </source>
</evidence>
<accession>A0A5E4MU27</accession>
<evidence type="ECO:0000256" key="1">
    <source>
        <dbReference type="ARBA" id="ARBA00002844"/>
    </source>
</evidence>
<keyword evidence="6" id="KW-1185">Reference proteome</keyword>
<comment type="function">
    <text evidence="1">Extremely potent competitive inhibitor of cAMP-dependent protein kinase activity, this protein interacts with the catalytic subunit of the enzyme after the cAMP-induced dissociation of its regulatory chains.</text>
</comment>
<evidence type="ECO:0000313" key="5">
    <source>
        <dbReference type="EMBL" id="VVC33913.1"/>
    </source>
</evidence>
<dbReference type="InterPro" id="IPR004171">
    <property type="entry name" value="cAMP_dep_PKI"/>
</dbReference>
<dbReference type="Pfam" id="PF02827">
    <property type="entry name" value="PKI"/>
    <property type="match status" value="1"/>
</dbReference>
<dbReference type="GO" id="GO:0004862">
    <property type="term" value="F:cAMP-dependent protein kinase inhibitor activity"/>
    <property type="evidence" value="ECO:0007669"/>
    <property type="project" value="InterPro"/>
</dbReference>
<gene>
    <name evidence="5" type="ORF">CINCED_3A023244</name>
</gene>
<dbReference type="AlphaFoldDB" id="A0A5E4MU27"/>
<dbReference type="EMBL" id="CABPRJ010000978">
    <property type="protein sequence ID" value="VVC33913.1"/>
    <property type="molecule type" value="Genomic_DNA"/>
</dbReference>
<sequence>MTTTFRHPRPHWRRQSALITTVRPSVVLRVVRIDNNGIIMTSESANKGLCDKSITLRKNRKTVFNKTALRMVAAEMTSNQDKDASQVQYVDISPDFLTTGRTGRRNAMPDILGEHKLTSTADLPARLQALTTNEGSATSNKQSSTTSGDQDMSKTQNTAC</sequence>
<evidence type="ECO:0000256" key="3">
    <source>
        <dbReference type="ARBA" id="ARBA00023013"/>
    </source>
</evidence>
<proteinExistence type="inferred from homology"/>
<keyword evidence="3" id="KW-0649">Protein kinase inhibitor</keyword>
<dbReference type="PANTHER" id="PTHR15416">
    <property type="entry name" value="CAMP-DEPENDENT PROTEIN KINASE INHIBITOR/PKI"/>
    <property type="match status" value="1"/>
</dbReference>
<feature type="region of interest" description="Disordered" evidence="4">
    <location>
        <begin position="131"/>
        <end position="160"/>
    </location>
</feature>